<keyword evidence="2" id="KW-1185">Reference proteome</keyword>
<accession>A0A1H9PLA5</accession>
<protein>
    <submittedName>
        <fullName evidence="1">Uncharacterized protein</fullName>
    </submittedName>
</protein>
<dbReference type="AlphaFoldDB" id="A0A1H9PLA5"/>
<reference evidence="2" key="1">
    <citation type="submission" date="2016-10" db="EMBL/GenBank/DDBJ databases">
        <authorList>
            <person name="Varghese N."/>
            <person name="Submissions S."/>
        </authorList>
    </citation>
    <scope>NUCLEOTIDE SEQUENCE [LARGE SCALE GENOMIC DNA]</scope>
    <source>
        <strain evidence="2">DSM 44437</strain>
    </source>
</reference>
<dbReference type="Proteomes" id="UP000199503">
    <property type="component" value="Unassembled WGS sequence"/>
</dbReference>
<evidence type="ECO:0000313" key="2">
    <source>
        <dbReference type="Proteomes" id="UP000199503"/>
    </source>
</evidence>
<organism evidence="1 2">
    <name type="scientific">Lentzea albida</name>
    <dbReference type="NCBI Taxonomy" id="65499"/>
    <lineage>
        <taxon>Bacteria</taxon>
        <taxon>Bacillati</taxon>
        <taxon>Actinomycetota</taxon>
        <taxon>Actinomycetes</taxon>
        <taxon>Pseudonocardiales</taxon>
        <taxon>Pseudonocardiaceae</taxon>
        <taxon>Lentzea</taxon>
    </lineage>
</organism>
<sequence>MNQHDLSWADAHPGSGPFLGEIYSLAFVRGVAPLDALRRAGGLEDTLADRTPGEIAETHDYDDGYPEVVSAFGLGEWAVLVQPTGFSLTHVVDALSRGTEAVAVLRHDYASPNFTHAVDGTVTTWFNLNYPEQRGGEDPDRLLPLMLEAGLAYPDDDDDDDESWRLRYEEPVARALRLTGLITGVLPTFDQVTASLPSMHVDTWFSRTKPSRGNRSEVAALVAELGVGDTPGLAAALAAADRGEPVVVTQDSDLGRHVREWSTLARRASWSLNDPGARYRLSDGERTRGYRFGHLVPALAAAFRSDLA</sequence>
<dbReference type="OrthoDB" id="4198010at2"/>
<dbReference type="RefSeq" id="WP_089919453.1">
    <property type="nucleotide sequence ID" value="NZ_FOFV01000009.1"/>
</dbReference>
<gene>
    <name evidence="1" type="ORF">SAMN04488000_109165</name>
</gene>
<dbReference type="EMBL" id="FOFV01000009">
    <property type="protein sequence ID" value="SER48958.1"/>
    <property type="molecule type" value="Genomic_DNA"/>
</dbReference>
<proteinExistence type="predicted"/>
<name>A0A1H9PLA5_9PSEU</name>
<evidence type="ECO:0000313" key="1">
    <source>
        <dbReference type="EMBL" id="SER48958.1"/>
    </source>
</evidence>
<dbReference type="InterPro" id="IPR045592">
    <property type="entry name" value="DUF6461"/>
</dbReference>
<dbReference type="Pfam" id="PF20062">
    <property type="entry name" value="DUF6461"/>
    <property type="match status" value="1"/>
</dbReference>
<dbReference type="STRING" id="65499.SAMN04488000_109165"/>